<sequence>MSVEVFEGEIDEVSPGIDGDGVSVGHLERAEQGERAVAVLEDGDGAGFGGDVEALENRIEDEYIGIVADGVGMAEDAHGLKIDQCQRVIAFASDKSDAVLQVERDAVGVVDAGQMVTRGDGVFCGVDHDKLVEPVDGDEDAAGGGIVDGVARAAAERDVGDERVGCAINDRIYAAVFIGDEDLVLKWRVGDAVGVGDGSSLADDLERVCVDGDELVVAGGRGVDAVCAGDGEDAVNAAKAAEIGEYRAGGEVEDDEVIIVHVGDVEATVGGVEALVIEADGGSGQRDVGDGGQNGPRGGCLRDADACGEEDSESGAERGWET</sequence>
<accession>E6PY30</accession>
<reference evidence="2" key="1">
    <citation type="submission" date="2009-10" db="EMBL/GenBank/DDBJ databases">
        <title>Diversity of trophic interactions inside an arsenic-rich microbial ecosystem.</title>
        <authorList>
            <person name="Bertin P.N."/>
            <person name="Heinrich-Salmeron A."/>
            <person name="Pelletier E."/>
            <person name="Goulhen-Chollet F."/>
            <person name="Arsene-Ploetze F."/>
            <person name="Gallien S."/>
            <person name="Calteau A."/>
            <person name="Vallenet D."/>
            <person name="Casiot C."/>
            <person name="Chane-Woon-Ming B."/>
            <person name="Giloteaux L."/>
            <person name="Barakat M."/>
            <person name="Bonnefoy V."/>
            <person name="Bruneel O."/>
            <person name="Chandler M."/>
            <person name="Cleiss J."/>
            <person name="Duran R."/>
            <person name="Elbaz-Poulichet F."/>
            <person name="Fonknechten N."/>
            <person name="Lauga B."/>
            <person name="Mornico D."/>
            <person name="Ortet P."/>
            <person name="Schaeffer C."/>
            <person name="Siguier P."/>
            <person name="Alexander Thil Smith A."/>
            <person name="Van Dorsselaer A."/>
            <person name="Weissenbach J."/>
            <person name="Medigue C."/>
            <person name="Le Paslier D."/>
        </authorList>
    </citation>
    <scope>NUCLEOTIDE SEQUENCE</scope>
</reference>
<feature type="region of interest" description="Disordered" evidence="1">
    <location>
        <begin position="281"/>
        <end position="322"/>
    </location>
</feature>
<dbReference type="EMBL" id="CABN01000058">
    <property type="protein sequence ID" value="CBH99839.1"/>
    <property type="molecule type" value="Genomic_DNA"/>
</dbReference>
<proteinExistence type="predicted"/>
<name>E6PY30_9ZZZZ</name>
<protein>
    <submittedName>
        <fullName evidence="2">Uncharacterized protein</fullName>
    </submittedName>
</protein>
<organism evidence="2">
    <name type="scientific">mine drainage metagenome</name>
    <dbReference type="NCBI Taxonomy" id="410659"/>
    <lineage>
        <taxon>unclassified sequences</taxon>
        <taxon>metagenomes</taxon>
        <taxon>ecological metagenomes</taxon>
    </lineage>
</organism>
<dbReference type="AlphaFoldDB" id="E6PY30"/>
<gene>
    <name evidence="2" type="ORF">CARN3_0797</name>
</gene>
<comment type="caution">
    <text evidence="2">The sequence shown here is derived from an EMBL/GenBank/DDBJ whole genome shotgun (WGS) entry which is preliminary data.</text>
</comment>
<evidence type="ECO:0000256" key="1">
    <source>
        <dbReference type="SAM" id="MobiDB-lite"/>
    </source>
</evidence>
<evidence type="ECO:0000313" key="2">
    <source>
        <dbReference type="EMBL" id="CBH99839.1"/>
    </source>
</evidence>